<gene>
    <name evidence="9" type="primary">LOC103523029</name>
</gene>
<dbReference type="PaxDb" id="121845-A0A1S3DQN9"/>
<name>A0A1S3DQN9_DIACI</name>
<comment type="subcellular location">
    <subcellularLocation>
        <location evidence="1">Cell projection</location>
        <location evidence="1">Cilium</location>
    </subcellularLocation>
</comment>
<dbReference type="InterPro" id="IPR056168">
    <property type="entry name" value="TPR_IF140/IFT172/WDR19"/>
</dbReference>
<evidence type="ECO:0000313" key="8">
    <source>
        <dbReference type="Proteomes" id="UP000079169"/>
    </source>
</evidence>
<keyword evidence="4" id="KW-0969">Cilium</keyword>
<dbReference type="RefSeq" id="XP_008486329.1">
    <property type="nucleotide sequence ID" value="XM_008488107.2"/>
</dbReference>
<reference evidence="9" key="1">
    <citation type="submission" date="2025-08" db="UniProtKB">
        <authorList>
            <consortium name="RefSeq"/>
        </authorList>
    </citation>
    <scope>IDENTIFICATION</scope>
</reference>
<keyword evidence="2" id="KW-0853">WD repeat</keyword>
<dbReference type="STRING" id="121845.A0A1S3DQN9"/>
<evidence type="ECO:0000256" key="3">
    <source>
        <dbReference type="ARBA" id="ARBA00022737"/>
    </source>
</evidence>
<dbReference type="InterPro" id="IPR039468">
    <property type="entry name" value="WDR19_WD40_rpt"/>
</dbReference>
<evidence type="ECO:0000256" key="1">
    <source>
        <dbReference type="ARBA" id="ARBA00004138"/>
    </source>
</evidence>
<evidence type="ECO:0000259" key="7">
    <source>
        <dbReference type="Pfam" id="PF24762"/>
    </source>
</evidence>
<accession>A0A1S3DQN9</accession>
<keyword evidence="3" id="KW-0677">Repeat</keyword>
<dbReference type="Proteomes" id="UP000079169">
    <property type="component" value="Unplaced"/>
</dbReference>
<sequence length="383" mass="43371">MTQAMSEEFLFFATSEYELKIFSLSEWKFVSGYKHSDKIKSIYPDIYGICLVLIEMNNTGFLYHTAMDYLLPIPEFPPATEEVLWDTVPVDRNVFVCCSKTSVVTYLFMPNYYEGPKIELVGATTIQSGQSPVLLTKGLLTLVTSSNKPLDLTLETHKTTMHNPKQTLDISLHKVLKLLNWKEAWNICAVLNQSETWRSFAEACLQNLEFSWAIRAYQSLDEAGMVWCLESLVEEEEDTSILCGHVAALLGNHDTAQQRYLTSDIPTMALTLRRDLRQWREALALATSLGSNQTPIISCDYAQQLEMTGQHAQALSFYQKSMELATPDIQDPECQRKCKEGIARTSIRVGDFRLGIRLAAESNSSVLKNECADILQQFNKLND</sequence>
<evidence type="ECO:0000256" key="2">
    <source>
        <dbReference type="ARBA" id="ARBA00022574"/>
    </source>
</evidence>
<dbReference type="Pfam" id="PF15911">
    <property type="entry name" value="Beta-prop_WDR19_2nd"/>
    <property type="match status" value="1"/>
</dbReference>
<feature type="non-terminal residue" evidence="9">
    <location>
        <position position="383"/>
    </location>
</feature>
<feature type="domain" description="IF140/IFT172/WDR19 TPR" evidence="7">
    <location>
        <begin position="182"/>
        <end position="321"/>
    </location>
</feature>
<keyword evidence="8" id="KW-1185">Reference proteome</keyword>
<dbReference type="PANTHER" id="PTHR14920">
    <property type="entry name" value="OSMOTIC AVOIDANCE ABNORMAL PROTEIN 1/WD REPEAT MEMBRANE PROTEIN"/>
    <property type="match status" value="1"/>
</dbReference>
<protein>
    <submittedName>
        <fullName evidence="9">WD repeat-containing protein 19-like</fullName>
    </submittedName>
</protein>
<dbReference type="GO" id="GO:0060271">
    <property type="term" value="P:cilium assembly"/>
    <property type="evidence" value="ECO:0007669"/>
    <property type="project" value="TreeGrafter"/>
</dbReference>
<evidence type="ECO:0000256" key="5">
    <source>
        <dbReference type="ARBA" id="ARBA00023273"/>
    </source>
</evidence>
<dbReference type="Gene3D" id="1.25.40.470">
    <property type="match status" value="1"/>
</dbReference>
<dbReference type="InterPro" id="IPR040379">
    <property type="entry name" value="WDR19/dyf-2"/>
</dbReference>
<dbReference type="GeneID" id="103523029"/>
<organism evidence="8 9">
    <name type="scientific">Diaphorina citri</name>
    <name type="common">Asian citrus psyllid</name>
    <dbReference type="NCBI Taxonomy" id="121845"/>
    <lineage>
        <taxon>Eukaryota</taxon>
        <taxon>Metazoa</taxon>
        <taxon>Ecdysozoa</taxon>
        <taxon>Arthropoda</taxon>
        <taxon>Hexapoda</taxon>
        <taxon>Insecta</taxon>
        <taxon>Pterygota</taxon>
        <taxon>Neoptera</taxon>
        <taxon>Paraneoptera</taxon>
        <taxon>Hemiptera</taxon>
        <taxon>Sternorrhyncha</taxon>
        <taxon>Psylloidea</taxon>
        <taxon>Psyllidae</taxon>
        <taxon>Diaphorininae</taxon>
        <taxon>Diaphorina</taxon>
    </lineage>
</organism>
<evidence type="ECO:0000259" key="6">
    <source>
        <dbReference type="Pfam" id="PF15911"/>
    </source>
</evidence>
<feature type="domain" description="WDR19 WD40 repeat" evidence="6">
    <location>
        <begin position="3"/>
        <end position="157"/>
    </location>
</feature>
<proteinExistence type="predicted"/>
<dbReference type="AlphaFoldDB" id="A0A1S3DQN9"/>
<dbReference type="KEGG" id="dci:103523029"/>
<dbReference type="Pfam" id="PF24762">
    <property type="entry name" value="TPR_IF140-IFT172"/>
    <property type="match status" value="1"/>
</dbReference>
<evidence type="ECO:0000313" key="9">
    <source>
        <dbReference type="RefSeq" id="XP_008486329.1"/>
    </source>
</evidence>
<keyword evidence="5" id="KW-0966">Cell projection</keyword>
<dbReference type="GO" id="GO:0035721">
    <property type="term" value="P:intraciliary retrograde transport"/>
    <property type="evidence" value="ECO:0007669"/>
    <property type="project" value="InterPro"/>
</dbReference>
<dbReference type="PANTHER" id="PTHR14920:SF0">
    <property type="entry name" value="WD REPEAT DOMAIN 19"/>
    <property type="match status" value="1"/>
</dbReference>
<evidence type="ECO:0000256" key="4">
    <source>
        <dbReference type="ARBA" id="ARBA00023069"/>
    </source>
</evidence>
<dbReference type="GO" id="GO:0005929">
    <property type="term" value="C:cilium"/>
    <property type="evidence" value="ECO:0007669"/>
    <property type="project" value="UniProtKB-SubCell"/>
</dbReference>
<dbReference type="GO" id="GO:0030991">
    <property type="term" value="C:intraciliary transport particle A"/>
    <property type="evidence" value="ECO:0007669"/>
    <property type="project" value="TreeGrafter"/>
</dbReference>